<evidence type="ECO:0000256" key="1">
    <source>
        <dbReference type="ARBA" id="ARBA00023157"/>
    </source>
</evidence>
<keyword evidence="3" id="KW-0812">Transmembrane</keyword>
<dbReference type="PANTHER" id="PTHR24652">
    <property type="entry name" value="LOW-DENSITY LIPOPROTEIN RECEPTOR CLASS A DOMAIN-CONTAINING PROTEIN 2"/>
    <property type="match status" value="1"/>
</dbReference>
<organism evidence="5 6">
    <name type="scientific">Dimorphilus gyrociliatus</name>
    <dbReference type="NCBI Taxonomy" id="2664684"/>
    <lineage>
        <taxon>Eukaryota</taxon>
        <taxon>Metazoa</taxon>
        <taxon>Spiralia</taxon>
        <taxon>Lophotrochozoa</taxon>
        <taxon>Annelida</taxon>
        <taxon>Polychaeta</taxon>
        <taxon>Polychaeta incertae sedis</taxon>
        <taxon>Dinophilidae</taxon>
        <taxon>Dimorphilus</taxon>
    </lineage>
</organism>
<keyword evidence="4" id="KW-0732">Signal</keyword>
<feature type="signal peptide" evidence="4">
    <location>
        <begin position="1"/>
        <end position="21"/>
    </location>
</feature>
<dbReference type="InterPro" id="IPR042333">
    <property type="entry name" value="LRAD2/Mig-13-like"/>
</dbReference>
<comment type="caution">
    <text evidence="2">Lacks conserved residue(s) required for the propagation of feature annotation.</text>
</comment>
<dbReference type="AlphaFoldDB" id="A0A7I8WBR8"/>
<dbReference type="SUPFAM" id="SSF57424">
    <property type="entry name" value="LDL receptor-like module"/>
    <property type="match status" value="1"/>
</dbReference>
<feature type="chain" id="PRO_5029600660" evidence="4">
    <location>
        <begin position="22"/>
        <end position="271"/>
    </location>
</feature>
<dbReference type="EMBL" id="CAJFCJ010000027">
    <property type="protein sequence ID" value="CAD5125554.1"/>
    <property type="molecule type" value="Genomic_DNA"/>
</dbReference>
<dbReference type="Proteomes" id="UP000549394">
    <property type="component" value="Unassembled WGS sequence"/>
</dbReference>
<name>A0A7I8WBR8_9ANNE</name>
<evidence type="ECO:0000256" key="2">
    <source>
        <dbReference type="PROSITE-ProRule" id="PRU00124"/>
    </source>
</evidence>
<reference evidence="5 6" key="1">
    <citation type="submission" date="2020-08" db="EMBL/GenBank/DDBJ databases">
        <authorList>
            <person name="Hejnol A."/>
        </authorList>
    </citation>
    <scope>NUCLEOTIDE SEQUENCE [LARGE SCALE GENOMIC DNA]</scope>
</reference>
<protein>
    <submittedName>
        <fullName evidence="5">DgyrCDS13757</fullName>
    </submittedName>
</protein>
<dbReference type="Gene3D" id="4.10.400.10">
    <property type="entry name" value="Low-density Lipoprotein Receptor"/>
    <property type="match status" value="1"/>
</dbReference>
<keyword evidence="3" id="KW-1133">Transmembrane helix</keyword>
<dbReference type="CDD" id="cd00112">
    <property type="entry name" value="LDLa"/>
    <property type="match status" value="1"/>
</dbReference>
<evidence type="ECO:0000256" key="4">
    <source>
        <dbReference type="SAM" id="SignalP"/>
    </source>
</evidence>
<dbReference type="InterPro" id="IPR002172">
    <property type="entry name" value="LDrepeatLR_classA_rpt"/>
</dbReference>
<dbReference type="PANTHER" id="PTHR24652:SF67">
    <property type="entry name" value="LOW-DENSITY LIPOPROTEIN RECEPTOR CLASS A DOMAIN-CONTAINING PROTEIN 2"/>
    <property type="match status" value="1"/>
</dbReference>
<dbReference type="PROSITE" id="PS50068">
    <property type="entry name" value="LDLRA_2"/>
    <property type="match status" value="1"/>
</dbReference>
<keyword evidence="6" id="KW-1185">Reference proteome</keyword>
<proteinExistence type="predicted"/>
<feature type="transmembrane region" description="Helical" evidence="3">
    <location>
        <begin position="196"/>
        <end position="218"/>
    </location>
</feature>
<evidence type="ECO:0000313" key="6">
    <source>
        <dbReference type="Proteomes" id="UP000549394"/>
    </source>
</evidence>
<dbReference type="SMART" id="SM00192">
    <property type="entry name" value="LDLa"/>
    <property type="match status" value="1"/>
</dbReference>
<evidence type="ECO:0000256" key="3">
    <source>
        <dbReference type="SAM" id="Phobius"/>
    </source>
</evidence>
<evidence type="ECO:0000313" key="5">
    <source>
        <dbReference type="EMBL" id="CAD5125554.1"/>
    </source>
</evidence>
<keyword evidence="1" id="KW-1015">Disulfide bond</keyword>
<dbReference type="Pfam" id="PF00057">
    <property type="entry name" value="Ldl_recept_a"/>
    <property type="match status" value="1"/>
</dbReference>
<gene>
    <name evidence="5" type="ORF">DGYR_LOCUS12908</name>
</gene>
<sequence length="271" mass="31046">MASKMYSFFLCILPFVIEIQGAKYYEKITLDRNNCNLRHFDMAALKTEAIILKLNIKKGQFDCNFNITSLSSSGMIINSRQLNKEPVCDSSYGTGLLINNRLVCPGCKRWYKTFETDVGIAANIQIRSRKKLQLEMIITAFRPDSRCARYEFNCGYSLTGKCISDRYQCDRYNNCGDNRDESFRTAGCIFSWGPSLLRFTAIFFAAVFLFIIFVILIISQCCQKKSQRDEQTARNISVVNVETSPSQMIETQNEAKIVQPPAYYVLFPPKE</sequence>
<dbReference type="OrthoDB" id="6605119at2759"/>
<keyword evidence="3" id="KW-0472">Membrane</keyword>
<comment type="caution">
    <text evidence="5">The sequence shown here is derived from an EMBL/GenBank/DDBJ whole genome shotgun (WGS) entry which is preliminary data.</text>
</comment>
<accession>A0A7I8WBR8</accession>
<dbReference type="InterPro" id="IPR036055">
    <property type="entry name" value="LDL_receptor-like_sf"/>
</dbReference>